<reference evidence="3 4" key="1">
    <citation type="submission" date="2019-07" db="EMBL/GenBank/DDBJ databases">
        <title>Cryptosporangium phraense sp. nov., isolated from plant litter.</title>
        <authorList>
            <person name="Suriyachadkun C."/>
        </authorList>
    </citation>
    <scope>NUCLEOTIDE SEQUENCE [LARGE SCALE GENOMIC DNA]</scope>
    <source>
        <strain evidence="3 4">A-T 5661</strain>
    </source>
</reference>
<dbReference type="InParanoid" id="A0A545AQQ1"/>
<dbReference type="GO" id="GO:0003677">
    <property type="term" value="F:DNA binding"/>
    <property type="evidence" value="ECO:0007669"/>
    <property type="project" value="UniProtKB-KW"/>
</dbReference>
<dbReference type="Pfam" id="PF01590">
    <property type="entry name" value="GAF"/>
    <property type="match status" value="1"/>
</dbReference>
<sequence length="422" mass="45714">MSSPWLAWPSGADPSALRRKLHAAHESFLSTGDAQVRPVVLESWRRSVRSGVDPSDPAAAPPRDVLAYREQHPLAAVMPVVRELLVSDAAEADLLVAVADDGGQLLWVEGEPGLRARAAEMSFVEGSVWSEERVGTNAPGTALALDHPVQIFAAEHFSQPVQAWSCSAAPVHDPATGRVLGVLDVTGGHHVAAPQALTLVRAAAAAAEAQLRLQQLEDRRRRPTMTVAGPARLRVLGEANGGRFRVNGTEHRLSLRHTELLLALAQNPAGLTGEQLAVALSDGESALVTIRAEMSRLRRLLGPGVLASRPYRLTTPVQTDLDELVRLLRRGAHRQALAHYRGPVLPRSDAPFVIAAREETRLRVRHALLRHAGVDVLLQYAETAEGQDDVEVWAACLLGLPIGSPRRARILAHLERLERRMS</sequence>
<dbReference type="RefSeq" id="WP_142705949.1">
    <property type="nucleotide sequence ID" value="NZ_VIRS01000012.1"/>
</dbReference>
<dbReference type="EMBL" id="VIRS01000012">
    <property type="protein sequence ID" value="TQS43648.1"/>
    <property type="molecule type" value="Genomic_DNA"/>
</dbReference>
<feature type="domain" description="OmpR/PhoB-type" evidence="2">
    <location>
        <begin position="248"/>
        <end position="313"/>
    </location>
</feature>
<evidence type="ECO:0000259" key="2">
    <source>
        <dbReference type="SMART" id="SM00862"/>
    </source>
</evidence>
<organism evidence="3 4">
    <name type="scientific">Cryptosporangium phraense</name>
    <dbReference type="NCBI Taxonomy" id="2593070"/>
    <lineage>
        <taxon>Bacteria</taxon>
        <taxon>Bacillati</taxon>
        <taxon>Actinomycetota</taxon>
        <taxon>Actinomycetes</taxon>
        <taxon>Cryptosporangiales</taxon>
        <taxon>Cryptosporangiaceae</taxon>
        <taxon>Cryptosporangium</taxon>
    </lineage>
</organism>
<comment type="caution">
    <text evidence="3">The sequence shown here is derived from an EMBL/GenBank/DDBJ whole genome shotgun (WGS) entry which is preliminary data.</text>
</comment>
<dbReference type="Proteomes" id="UP000317982">
    <property type="component" value="Unassembled WGS sequence"/>
</dbReference>
<dbReference type="Gene3D" id="3.30.450.40">
    <property type="match status" value="1"/>
</dbReference>
<dbReference type="InterPro" id="IPR001867">
    <property type="entry name" value="OmpR/PhoB-type_DNA-bd"/>
</dbReference>
<gene>
    <name evidence="3" type="ORF">FL583_18625</name>
</gene>
<protein>
    <submittedName>
        <fullName evidence="3">GAF domain-containing protein</fullName>
    </submittedName>
</protein>
<dbReference type="AlphaFoldDB" id="A0A545AQQ1"/>
<dbReference type="GO" id="GO:0000160">
    <property type="term" value="P:phosphorelay signal transduction system"/>
    <property type="evidence" value="ECO:0007669"/>
    <property type="project" value="InterPro"/>
</dbReference>
<proteinExistence type="predicted"/>
<dbReference type="InterPro" id="IPR003018">
    <property type="entry name" value="GAF"/>
</dbReference>
<name>A0A545AQQ1_9ACTN</name>
<dbReference type="OrthoDB" id="3928741at2"/>
<keyword evidence="4" id="KW-1185">Reference proteome</keyword>
<dbReference type="SMART" id="SM00862">
    <property type="entry name" value="Trans_reg_C"/>
    <property type="match status" value="1"/>
</dbReference>
<keyword evidence="1" id="KW-0238">DNA-binding</keyword>
<accession>A0A545AQQ1</accession>
<dbReference type="GO" id="GO:0006355">
    <property type="term" value="P:regulation of DNA-templated transcription"/>
    <property type="evidence" value="ECO:0007669"/>
    <property type="project" value="InterPro"/>
</dbReference>
<evidence type="ECO:0000313" key="3">
    <source>
        <dbReference type="EMBL" id="TQS43648.1"/>
    </source>
</evidence>
<evidence type="ECO:0000313" key="4">
    <source>
        <dbReference type="Proteomes" id="UP000317982"/>
    </source>
</evidence>
<evidence type="ECO:0000256" key="1">
    <source>
        <dbReference type="ARBA" id="ARBA00023125"/>
    </source>
</evidence>
<dbReference type="InterPro" id="IPR029016">
    <property type="entry name" value="GAF-like_dom_sf"/>
</dbReference>